<evidence type="ECO:0000313" key="2">
    <source>
        <dbReference type="EMBL" id="RZF48058.1"/>
    </source>
</evidence>
<evidence type="ECO:0000256" key="1">
    <source>
        <dbReference type="SAM" id="MobiDB-lite"/>
    </source>
</evidence>
<feature type="region of interest" description="Disordered" evidence="1">
    <location>
        <begin position="256"/>
        <end position="310"/>
    </location>
</feature>
<dbReference type="Proteomes" id="UP000291343">
    <property type="component" value="Unassembled WGS sequence"/>
</dbReference>
<dbReference type="AlphaFoldDB" id="A0A482XRH3"/>
<name>A0A482XRH3_LAOST</name>
<reference evidence="2 3" key="1">
    <citation type="journal article" date="2017" name="Gigascience">
        <title>Genome sequence of the small brown planthopper, Laodelphax striatellus.</title>
        <authorList>
            <person name="Zhu J."/>
            <person name="Jiang F."/>
            <person name="Wang X."/>
            <person name="Yang P."/>
            <person name="Bao Y."/>
            <person name="Zhao W."/>
            <person name="Wang W."/>
            <person name="Lu H."/>
            <person name="Wang Q."/>
            <person name="Cui N."/>
            <person name="Li J."/>
            <person name="Chen X."/>
            <person name="Luo L."/>
            <person name="Yu J."/>
            <person name="Kang L."/>
            <person name="Cui F."/>
        </authorList>
    </citation>
    <scope>NUCLEOTIDE SEQUENCE [LARGE SCALE GENOMIC DNA]</scope>
    <source>
        <strain evidence="2">Lst14</strain>
    </source>
</reference>
<sequence length="310" mass="36044">MTSKNVGKIGVSSNVNDMEETALINAEDDFIKKLKDLKNSLGRMLSDEAPPESNLVNIKREMSEVLEKRFGEVERLHEKVRVRDLIGREKVKKIQDYHRKTTAGAADDKDNALLEVKKARKRLKLITKNNEEELLPDYIGVMQELISMLRTTKRVVRGIKDEAIYEEKILGSNDPKSGNVYSTNPNSRDQIEMENFVNSQLKDRESGYGKQDLKKKMKNLKRSSKWMDIDRLDSDSIEDLMEKKVNFEDKLRNNLKKQSRSRDDRRGLGGSEIDSFEDEETWMTKKQKKKKEKEKKKWKGSFGRKVVEDL</sequence>
<feature type="compositionally biased region" description="Basic residues" evidence="1">
    <location>
        <begin position="285"/>
        <end position="299"/>
    </location>
</feature>
<organism evidence="2 3">
    <name type="scientific">Laodelphax striatellus</name>
    <name type="common">Small brown planthopper</name>
    <name type="synonym">Delphax striatella</name>
    <dbReference type="NCBI Taxonomy" id="195883"/>
    <lineage>
        <taxon>Eukaryota</taxon>
        <taxon>Metazoa</taxon>
        <taxon>Ecdysozoa</taxon>
        <taxon>Arthropoda</taxon>
        <taxon>Hexapoda</taxon>
        <taxon>Insecta</taxon>
        <taxon>Pterygota</taxon>
        <taxon>Neoptera</taxon>
        <taxon>Paraneoptera</taxon>
        <taxon>Hemiptera</taxon>
        <taxon>Auchenorrhyncha</taxon>
        <taxon>Fulgoroidea</taxon>
        <taxon>Delphacidae</taxon>
        <taxon>Criomorphinae</taxon>
        <taxon>Laodelphax</taxon>
    </lineage>
</organism>
<dbReference type="SMR" id="A0A482XRH3"/>
<protein>
    <submittedName>
        <fullName evidence="2">Uncharacterized protein</fullName>
    </submittedName>
</protein>
<evidence type="ECO:0000313" key="3">
    <source>
        <dbReference type="Proteomes" id="UP000291343"/>
    </source>
</evidence>
<proteinExistence type="predicted"/>
<comment type="caution">
    <text evidence="2">The sequence shown here is derived from an EMBL/GenBank/DDBJ whole genome shotgun (WGS) entry which is preliminary data.</text>
</comment>
<keyword evidence="3" id="KW-1185">Reference proteome</keyword>
<accession>A0A482XRH3</accession>
<dbReference type="OrthoDB" id="10627250at2759"/>
<dbReference type="EMBL" id="QKKF02002849">
    <property type="protein sequence ID" value="RZF48058.1"/>
    <property type="molecule type" value="Genomic_DNA"/>
</dbReference>
<gene>
    <name evidence="2" type="ORF">LSTR_LSTR002124</name>
</gene>
<dbReference type="InParanoid" id="A0A482XRH3"/>